<proteinExistence type="predicted"/>
<dbReference type="EMBL" id="JAPCWZ010000002">
    <property type="protein sequence ID" value="KAK8877610.1"/>
    <property type="molecule type" value="Genomic_DNA"/>
</dbReference>
<dbReference type="Gene3D" id="3.10.450.50">
    <property type="match status" value="1"/>
</dbReference>
<evidence type="ECO:0000313" key="1">
    <source>
        <dbReference type="EMBL" id="KAK8877610.1"/>
    </source>
</evidence>
<evidence type="ECO:0000313" key="2">
    <source>
        <dbReference type="Proteomes" id="UP001390339"/>
    </source>
</evidence>
<dbReference type="Proteomes" id="UP001390339">
    <property type="component" value="Unassembled WGS sequence"/>
</dbReference>
<organism evidence="1 2">
    <name type="scientific">Apiospora arundinis</name>
    <dbReference type="NCBI Taxonomy" id="335852"/>
    <lineage>
        <taxon>Eukaryota</taxon>
        <taxon>Fungi</taxon>
        <taxon>Dikarya</taxon>
        <taxon>Ascomycota</taxon>
        <taxon>Pezizomycotina</taxon>
        <taxon>Sordariomycetes</taxon>
        <taxon>Xylariomycetidae</taxon>
        <taxon>Amphisphaeriales</taxon>
        <taxon>Apiosporaceae</taxon>
        <taxon>Apiospora</taxon>
    </lineage>
</organism>
<reference evidence="1 2" key="1">
    <citation type="journal article" date="2024" name="IMA Fungus">
        <title>Apiospora arundinis, a panoply of carbohydrate-active enzymes and secondary metabolites.</title>
        <authorList>
            <person name="Sorensen T."/>
            <person name="Petersen C."/>
            <person name="Muurmann A.T."/>
            <person name="Christiansen J.V."/>
            <person name="Brundto M.L."/>
            <person name="Overgaard C.K."/>
            <person name="Boysen A.T."/>
            <person name="Wollenberg R.D."/>
            <person name="Larsen T.O."/>
            <person name="Sorensen J.L."/>
            <person name="Nielsen K.L."/>
            <person name="Sondergaard T.E."/>
        </authorList>
    </citation>
    <scope>NUCLEOTIDE SEQUENCE [LARGE SCALE GENOMIC DNA]</scope>
    <source>
        <strain evidence="1 2">AAU 773</strain>
    </source>
</reference>
<name>A0ABR2JIH2_9PEZI</name>
<dbReference type="SUPFAM" id="SSF54427">
    <property type="entry name" value="NTF2-like"/>
    <property type="match status" value="1"/>
</dbReference>
<comment type="caution">
    <text evidence="1">The sequence shown here is derived from an EMBL/GenBank/DDBJ whole genome shotgun (WGS) entry which is preliminary data.</text>
</comment>
<sequence length="112" mass="12450">MAAVIANDRLPEDTSESAKETLALLEPFLTAWRDGDPQGMFARIADGQVDYIDYCQQITHTVLSPQKLETKEAIRPFLKGFFQIASDFTYTTVAAYGDRCQLTVEAVISVTL</sequence>
<dbReference type="InterPro" id="IPR032710">
    <property type="entry name" value="NTF2-like_dom_sf"/>
</dbReference>
<gene>
    <name evidence="1" type="ORF">PGQ11_002556</name>
</gene>
<keyword evidence="2" id="KW-1185">Reference proteome</keyword>
<accession>A0ABR2JIH2</accession>
<protein>
    <submittedName>
        <fullName evidence="1">Uncharacterized protein</fullName>
    </submittedName>
</protein>